<feature type="transmembrane region" description="Helical" evidence="1">
    <location>
        <begin position="114"/>
        <end position="134"/>
    </location>
</feature>
<evidence type="ECO:0000313" key="3">
    <source>
        <dbReference type="Proteomes" id="UP001299046"/>
    </source>
</evidence>
<dbReference type="EMBL" id="JAYJJT010000017">
    <property type="protein sequence ID" value="MEB3051045.1"/>
    <property type="molecule type" value="Genomic_DNA"/>
</dbReference>
<protein>
    <submittedName>
        <fullName evidence="2">Uncharacterized protein</fullName>
    </submittedName>
</protein>
<keyword evidence="1" id="KW-1133">Transmembrane helix</keyword>
<feature type="transmembrane region" description="Helical" evidence="1">
    <location>
        <begin position="33"/>
        <end position="49"/>
    </location>
</feature>
<sequence>MNYALIIAGGLCLFAGGLLEHLKVPLTTKRRMYWYLAALSGILWFLAGYPNLENMLGFLAMALVIQLGWAYAHTPYIRINGKIYAFESKYVNIESENGPDELRRRNEFTTPTKMWWVVAFWPIVICAAICSSFLPGREGFSIHNDGAWILGLLGYCLFFGIVVGRGEAKLDRSIAQGQWPQFIIASICSAGLFAVFYLTAYHATMLVRERRED</sequence>
<comment type="caution">
    <text evidence="2">The sequence shown here is derived from an EMBL/GenBank/DDBJ whole genome shotgun (WGS) entry which is preliminary data.</text>
</comment>
<evidence type="ECO:0000256" key="1">
    <source>
        <dbReference type="SAM" id="Phobius"/>
    </source>
</evidence>
<keyword evidence="1" id="KW-0812">Transmembrane</keyword>
<organism evidence="2 3">
    <name type="scientific">[Mycobacterium] zoologicum</name>
    <dbReference type="NCBI Taxonomy" id="2872311"/>
    <lineage>
        <taxon>Bacteria</taxon>
        <taxon>Bacillati</taxon>
        <taxon>Actinomycetota</taxon>
        <taxon>Actinomycetes</taxon>
        <taxon>Mycobacteriales</taxon>
        <taxon>Mycobacteriaceae</taxon>
        <taxon>Mycolicibacter</taxon>
    </lineage>
</organism>
<feature type="transmembrane region" description="Helical" evidence="1">
    <location>
        <begin position="146"/>
        <end position="163"/>
    </location>
</feature>
<gene>
    <name evidence="2" type="ORF">KV112_15070</name>
</gene>
<accession>A0ABU5YMC1</accession>
<evidence type="ECO:0000313" key="2">
    <source>
        <dbReference type="EMBL" id="MEB3051045.1"/>
    </source>
</evidence>
<reference evidence="2 3" key="1">
    <citation type="submission" date="2023-12" db="EMBL/GenBank/DDBJ databases">
        <title>Description of new species of Mycobacterium terrae complex isolated from sewage at the Sao Paulo Zoological Park Foundation in Brazil.</title>
        <authorList>
            <person name="Romagnoli C.L."/>
            <person name="Conceicao E.C."/>
            <person name="Machado E."/>
            <person name="Barreto L.B.P.F."/>
            <person name="Sharma A."/>
            <person name="Silva N.M."/>
            <person name="Marques L.E."/>
            <person name="Juliana M.A."/>
            <person name="Lourenco M.C.S."/>
            <person name="Digiampietri L.A."/>
            <person name="Suffys P.N."/>
            <person name="Viana-Niero C."/>
        </authorList>
    </citation>
    <scope>NUCLEOTIDE SEQUENCE [LARGE SCALE GENOMIC DNA]</scope>
    <source>
        <strain evidence="2 3">MYC123</strain>
    </source>
</reference>
<feature type="transmembrane region" description="Helical" evidence="1">
    <location>
        <begin position="183"/>
        <end position="203"/>
    </location>
</feature>
<feature type="transmembrane region" description="Helical" evidence="1">
    <location>
        <begin position="55"/>
        <end position="72"/>
    </location>
</feature>
<keyword evidence="3" id="KW-1185">Reference proteome</keyword>
<dbReference type="Proteomes" id="UP001299046">
    <property type="component" value="Unassembled WGS sequence"/>
</dbReference>
<proteinExistence type="predicted"/>
<keyword evidence="1" id="KW-0472">Membrane</keyword>
<name>A0ABU5YMC1_9MYCO</name>
<dbReference type="RefSeq" id="WP_224863927.1">
    <property type="nucleotide sequence ID" value="NZ_JAYJJS010000018.1"/>
</dbReference>
<feature type="transmembrane region" description="Helical" evidence="1">
    <location>
        <begin position="6"/>
        <end position="26"/>
    </location>
</feature>